<keyword evidence="3" id="KW-1185">Reference proteome</keyword>
<sequence length="114" mass="13190">MVKALFRLLWDVCLIVLAKMLGFVSVKALASCQLLNWQIIQIFMDAMIEEILVFLKLIVVVKMFHPLSTHSISGCQYSHTVFLYMYFERGVRRNNASVIHSSKAKRSLLNHFLD</sequence>
<comment type="caution">
    <text evidence="2">The sequence shown here is derived from an EMBL/GenBank/DDBJ whole genome shotgun (WGS) entry which is preliminary data.</text>
</comment>
<evidence type="ECO:0000313" key="3">
    <source>
        <dbReference type="Proteomes" id="UP001217089"/>
    </source>
</evidence>
<accession>A0ABQ9E4V0</accession>
<evidence type="ECO:0000256" key="1">
    <source>
        <dbReference type="SAM" id="Phobius"/>
    </source>
</evidence>
<evidence type="ECO:0000313" key="2">
    <source>
        <dbReference type="EMBL" id="KAJ8300354.1"/>
    </source>
</evidence>
<gene>
    <name evidence="2" type="ORF">KUTeg_021873</name>
</gene>
<reference evidence="2 3" key="1">
    <citation type="submission" date="2022-12" db="EMBL/GenBank/DDBJ databases">
        <title>Chromosome-level genome of Tegillarca granosa.</title>
        <authorList>
            <person name="Kim J."/>
        </authorList>
    </citation>
    <scope>NUCLEOTIDE SEQUENCE [LARGE SCALE GENOMIC DNA]</scope>
    <source>
        <strain evidence="2">Teg-2019</strain>
        <tissue evidence="2">Adductor muscle</tissue>
    </source>
</reference>
<protein>
    <recommendedName>
        <fullName evidence="4">Secreted protein</fullName>
    </recommendedName>
</protein>
<feature type="transmembrane region" description="Helical" evidence="1">
    <location>
        <begin position="40"/>
        <end position="61"/>
    </location>
</feature>
<organism evidence="2 3">
    <name type="scientific">Tegillarca granosa</name>
    <name type="common">Malaysian cockle</name>
    <name type="synonym">Anadara granosa</name>
    <dbReference type="NCBI Taxonomy" id="220873"/>
    <lineage>
        <taxon>Eukaryota</taxon>
        <taxon>Metazoa</taxon>
        <taxon>Spiralia</taxon>
        <taxon>Lophotrochozoa</taxon>
        <taxon>Mollusca</taxon>
        <taxon>Bivalvia</taxon>
        <taxon>Autobranchia</taxon>
        <taxon>Pteriomorphia</taxon>
        <taxon>Arcoida</taxon>
        <taxon>Arcoidea</taxon>
        <taxon>Arcidae</taxon>
        <taxon>Tegillarca</taxon>
    </lineage>
</organism>
<name>A0ABQ9E4V0_TEGGR</name>
<keyword evidence="1" id="KW-0812">Transmembrane</keyword>
<keyword evidence="1" id="KW-0472">Membrane</keyword>
<dbReference type="EMBL" id="JARBDR010000919">
    <property type="protein sequence ID" value="KAJ8300354.1"/>
    <property type="molecule type" value="Genomic_DNA"/>
</dbReference>
<evidence type="ECO:0008006" key="4">
    <source>
        <dbReference type="Google" id="ProtNLM"/>
    </source>
</evidence>
<dbReference type="Proteomes" id="UP001217089">
    <property type="component" value="Unassembled WGS sequence"/>
</dbReference>
<proteinExistence type="predicted"/>
<keyword evidence="1" id="KW-1133">Transmembrane helix</keyword>